<evidence type="ECO:0000313" key="4">
    <source>
        <dbReference type="EMBL" id="SET76369.1"/>
    </source>
</evidence>
<comment type="caution">
    <text evidence="3">The sequence shown here is derived from an EMBL/GenBank/DDBJ whole genome shotgun (WGS) entry which is preliminary data.</text>
</comment>
<organism evidence="3 6">
    <name type="scientific">Myxococcus fulvus</name>
    <dbReference type="NCBI Taxonomy" id="33"/>
    <lineage>
        <taxon>Bacteria</taxon>
        <taxon>Pseudomonadati</taxon>
        <taxon>Myxococcota</taxon>
        <taxon>Myxococcia</taxon>
        <taxon>Myxococcales</taxon>
        <taxon>Cystobacterineae</taxon>
        <taxon>Myxococcaceae</taxon>
        <taxon>Myxococcus</taxon>
    </lineage>
</organism>
<dbReference type="AlphaFoldDB" id="A0A511TFK6"/>
<keyword evidence="1" id="KW-0732">Signal</keyword>
<dbReference type="InterPro" id="IPR000601">
    <property type="entry name" value="PKD_dom"/>
</dbReference>
<dbReference type="RefSeq" id="WP_170300546.1">
    <property type="nucleotide sequence ID" value="NZ_BJXR01000062.1"/>
</dbReference>
<dbReference type="InterPro" id="IPR035986">
    <property type="entry name" value="PKD_dom_sf"/>
</dbReference>
<keyword evidence="5" id="KW-1185">Reference proteome</keyword>
<reference evidence="4 5" key="1">
    <citation type="submission" date="2016-10" db="EMBL/GenBank/DDBJ databases">
        <authorList>
            <person name="Varghese N."/>
            <person name="Submissions S."/>
        </authorList>
    </citation>
    <scope>NUCLEOTIDE SEQUENCE [LARGE SCALE GENOMIC DNA]</scope>
    <source>
        <strain evidence="4 5">DSM 16525</strain>
    </source>
</reference>
<dbReference type="Pfam" id="PF00801">
    <property type="entry name" value="PKD"/>
    <property type="match status" value="1"/>
</dbReference>
<dbReference type="InterPro" id="IPR013783">
    <property type="entry name" value="Ig-like_fold"/>
</dbReference>
<dbReference type="Proteomes" id="UP000183760">
    <property type="component" value="Unassembled WGS sequence"/>
</dbReference>
<dbReference type="Gene3D" id="2.60.40.10">
    <property type="entry name" value="Immunoglobulins"/>
    <property type="match status" value="1"/>
</dbReference>
<dbReference type="CDD" id="cd00146">
    <property type="entry name" value="PKD"/>
    <property type="match status" value="1"/>
</dbReference>
<dbReference type="EMBL" id="BJXR01000062">
    <property type="protein sequence ID" value="GEN12433.1"/>
    <property type="molecule type" value="Genomic_DNA"/>
</dbReference>
<evidence type="ECO:0000313" key="3">
    <source>
        <dbReference type="EMBL" id="GEN12433.1"/>
    </source>
</evidence>
<evidence type="ECO:0000259" key="2">
    <source>
        <dbReference type="PROSITE" id="PS50093"/>
    </source>
</evidence>
<feature type="signal peptide" evidence="1">
    <location>
        <begin position="1"/>
        <end position="23"/>
    </location>
</feature>
<dbReference type="PROSITE" id="PS50093">
    <property type="entry name" value="PKD"/>
    <property type="match status" value="1"/>
</dbReference>
<feature type="chain" id="PRO_5022962550" evidence="1">
    <location>
        <begin position="24"/>
        <end position="129"/>
    </location>
</feature>
<reference evidence="3 6" key="2">
    <citation type="submission" date="2019-07" db="EMBL/GenBank/DDBJ databases">
        <title>Whole genome shotgun sequence of Myxococcus fulvus NBRC 100333.</title>
        <authorList>
            <person name="Hosoyama A."/>
            <person name="Uohara A."/>
            <person name="Ohji S."/>
            <person name="Ichikawa N."/>
        </authorList>
    </citation>
    <scope>NUCLEOTIDE SEQUENCE [LARGE SCALE GENOMIC DNA]</scope>
    <source>
        <strain evidence="3 6">NBRC 100333</strain>
    </source>
</reference>
<evidence type="ECO:0000313" key="5">
    <source>
        <dbReference type="Proteomes" id="UP000183760"/>
    </source>
</evidence>
<evidence type="ECO:0000256" key="1">
    <source>
        <dbReference type="SAM" id="SignalP"/>
    </source>
</evidence>
<dbReference type="Proteomes" id="UP000321514">
    <property type="component" value="Unassembled WGS sequence"/>
</dbReference>
<dbReference type="SUPFAM" id="SSF49299">
    <property type="entry name" value="PKD domain"/>
    <property type="match status" value="1"/>
</dbReference>
<evidence type="ECO:0000313" key="6">
    <source>
        <dbReference type="Proteomes" id="UP000321514"/>
    </source>
</evidence>
<name>A0A511TFK6_MYXFU</name>
<accession>A0A511TFK6</accession>
<gene>
    <name evidence="3" type="ORF">MFU01_74700</name>
    <name evidence="4" type="ORF">SAMN05443572_103117</name>
</gene>
<proteinExistence type="predicted"/>
<feature type="domain" description="PKD" evidence="2">
    <location>
        <begin position="75"/>
        <end position="115"/>
    </location>
</feature>
<protein>
    <submittedName>
        <fullName evidence="4">PKD domain-containing protein</fullName>
    </submittedName>
</protein>
<dbReference type="EMBL" id="FOIB01000003">
    <property type="protein sequence ID" value="SET76369.1"/>
    <property type="molecule type" value="Genomic_DNA"/>
</dbReference>
<sequence>MRYMMVPVLSATLLLGSAAGASAAPTEERSPTRPENTLTNQTPWIYINYYITNFAVDVSVGAYDPDGSVAYLVVDFGDGATASVAGNEIITQHVYSSPGTYTITVTALDNVNGVSVERRTLWVTGRDST</sequence>